<proteinExistence type="predicted"/>
<comment type="caution">
    <text evidence="1">The sequence shown here is derived from an EMBL/GenBank/DDBJ whole genome shotgun (WGS) entry which is preliminary data.</text>
</comment>
<protein>
    <submittedName>
        <fullName evidence="1">Uncharacterized protein</fullName>
    </submittedName>
</protein>
<sequence>MTLFFYRRMSNKRFLIIWDVDNQSPLLDFTKNDLHLTPLYSYTEMPSNTKMSSEEQTPTTQNATTLLKSFIHLHILLKLN</sequence>
<dbReference type="AlphaFoldDB" id="A0A7J7MDQ3"/>
<reference evidence="1 2" key="1">
    <citation type="journal article" date="2020" name="IScience">
        <title>Genome Sequencing of the Endangered Kingdonia uniflora (Circaeasteraceae, Ranunculales) Reveals Potential Mechanisms of Evolutionary Specialization.</title>
        <authorList>
            <person name="Sun Y."/>
            <person name="Deng T."/>
            <person name="Zhang A."/>
            <person name="Moore M.J."/>
            <person name="Landis J.B."/>
            <person name="Lin N."/>
            <person name="Zhang H."/>
            <person name="Zhang X."/>
            <person name="Huang J."/>
            <person name="Zhang X."/>
            <person name="Sun H."/>
            <person name="Wang H."/>
        </authorList>
    </citation>
    <scope>NUCLEOTIDE SEQUENCE [LARGE SCALE GENOMIC DNA]</scope>
    <source>
        <strain evidence="1">TB1705</strain>
        <tissue evidence="1">Leaf</tissue>
    </source>
</reference>
<keyword evidence="2" id="KW-1185">Reference proteome</keyword>
<dbReference type="Proteomes" id="UP000541444">
    <property type="component" value="Unassembled WGS sequence"/>
</dbReference>
<evidence type="ECO:0000313" key="2">
    <source>
        <dbReference type="Proteomes" id="UP000541444"/>
    </source>
</evidence>
<accession>A0A7J7MDQ3</accession>
<organism evidence="1 2">
    <name type="scientific">Kingdonia uniflora</name>
    <dbReference type="NCBI Taxonomy" id="39325"/>
    <lineage>
        <taxon>Eukaryota</taxon>
        <taxon>Viridiplantae</taxon>
        <taxon>Streptophyta</taxon>
        <taxon>Embryophyta</taxon>
        <taxon>Tracheophyta</taxon>
        <taxon>Spermatophyta</taxon>
        <taxon>Magnoliopsida</taxon>
        <taxon>Ranunculales</taxon>
        <taxon>Circaeasteraceae</taxon>
        <taxon>Kingdonia</taxon>
    </lineage>
</organism>
<gene>
    <name evidence="1" type="ORF">GIB67_021602</name>
</gene>
<dbReference type="EMBL" id="JACGCM010001588">
    <property type="protein sequence ID" value="KAF6152997.1"/>
    <property type="molecule type" value="Genomic_DNA"/>
</dbReference>
<name>A0A7J7MDQ3_9MAGN</name>
<evidence type="ECO:0000313" key="1">
    <source>
        <dbReference type="EMBL" id="KAF6152997.1"/>
    </source>
</evidence>